<dbReference type="CDD" id="cd00427">
    <property type="entry name" value="Ribosomal_L29_HIP"/>
    <property type="match status" value="1"/>
</dbReference>
<dbReference type="FunFam" id="1.10.287.310:FF:000001">
    <property type="entry name" value="50S ribosomal protein L29"/>
    <property type="match status" value="1"/>
</dbReference>
<name>A0A948TG00_9GAMM</name>
<keyword evidence="3 5" id="KW-0687">Ribonucleoprotein</keyword>
<dbReference type="InterPro" id="IPR001854">
    <property type="entry name" value="Ribosomal_uL29"/>
</dbReference>
<dbReference type="InterPro" id="IPR036049">
    <property type="entry name" value="Ribosomal_uL29_sf"/>
</dbReference>
<evidence type="ECO:0000256" key="1">
    <source>
        <dbReference type="ARBA" id="ARBA00009254"/>
    </source>
</evidence>
<evidence type="ECO:0000256" key="5">
    <source>
        <dbReference type="HAMAP-Rule" id="MF_00374"/>
    </source>
</evidence>
<gene>
    <name evidence="5 6" type="primary">rpmC</name>
    <name evidence="6" type="ORF">H9847_05030</name>
</gene>
<evidence type="ECO:0000313" key="6">
    <source>
        <dbReference type="EMBL" id="MBU3844219.1"/>
    </source>
</evidence>
<comment type="caution">
    <text evidence="6">The sequence shown here is derived from an EMBL/GenBank/DDBJ whole genome shotgun (WGS) entry which is preliminary data.</text>
</comment>
<proteinExistence type="inferred from homology"/>
<evidence type="ECO:0000313" key="7">
    <source>
        <dbReference type="Proteomes" id="UP000733611"/>
    </source>
</evidence>
<dbReference type="PANTHER" id="PTHR10916">
    <property type="entry name" value="60S RIBOSOMAL PROTEIN L35/50S RIBOSOMAL PROTEIN L29"/>
    <property type="match status" value="1"/>
</dbReference>
<protein>
    <recommendedName>
        <fullName evidence="4 5">Large ribosomal subunit protein uL29</fullName>
    </recommendedName>
</protein>
<dbReference type="NCBIfam" id="TIGR00012">
    <property type="entry name" value="L29"/>
    <property type="match status" value="1"/>
</dbReference>
<dbReference type="InterPro" id="IPR050063">
    <property type="entry name" value="Ribosomal_protein_uL29"/>
</dbReference>
<dbReference type="AlphaFoldDB" id="A0A948TG00"/>
<organism evidence="6 7">
    <name type="scientific">Candidatus Anaerobiospirillum pullicola</name>
    <dbReference type="NCBI Taxonomy" id="2838451"/>
    <lineage>
        <taxon>Bacteria</taxon>
        <taxon>Pseudomonadati</taxon>
        <taxon>Pseudomonadota</taxon>
        <taxon>Gammaproteobacteria</taxon>
        <taxon>Aeromonadales</taxon>
        <taxon>Succinivibrionaceae</taxon>
        <taxon>Anaerobiospirillum</taxon>
    </lineage>
</organism>
<dbReference type="GO" id="GO:0022625">
    <property type="term" value="C:cytosolic large ribosomal subunit"/>
    <property type="evidence" value="ECO:0007669"/>
    <property type="project" value="TreeGrafter"/>
</dbReference>
<dbReference type="EMBL" id="JAHLFE010000098">
    <property type="protein sequence ID" value="MBU3844219.1"/>
    <property type="molecule type" value="Genomic_DNA"/>
</dbReference>
<sequence>MKASELRNKTVFELETELVSLHREQFNLRFQVKAKQLSKTDRLRKVRRDIARVNTVLTEIKQRAASAQ</sequence>
<dbReference type="Proteomes" id="UP000733611">
    <property type="component" value="Unassembled WGS sequence"/>
</dbReference>
<dbReference type="HAMAP" id="MF_00374">
    <property type="entry name" value="Ribosomal_uL29"/>
    <property type="match status" value="1"/>
</dbReference>
<dbReference type="SUPFAM" id="SSF46561">
    <property type="entry name" value="Ribosomal protein L29 (L29p)"/>
    <property type="match status" value="1"/>
</dbReference>
<accession>A0A948TG00</accession>
<dbReference type="Gene3D" id="1.10.287.310">
    <property type="match status" value="1"/>
</dbReference>
<dbReference type="GO" id="GO:0006412">
    <property type="term" value="P:translation"/>
    <property type="evidence" value="ECO:0007669"/>
    <property type="project" value="UniProtKB-UniRule"/>
</dbReference>
<evidence type="ECO:0000256" key="3">
    <source>
        <dbReference type="ARBA" id="ARBA00023274"/>
    </source>
</evidence>
<evidence type="ECO:0000256" key="4">
    <source>
        <dbReference type="ARBA" id="ARBA00035204"/>
    </source>
</evidence>
<dbReference type="Pfam" id="PF00831">
    <property type="entry name" value="Ribosomal_L29"/>
    <property type="match status" value="1"/>
</dbReference>
<reference evidence="6" key="1">
    <citation type="journal article" date="2021" name="PeerJ">
        <title>Extensive microbial diversity within the chicken gut microbiome revealed by metagenomics and culture.</title>
        <authorList>
            <person name="Gilroy R."/>
            <person name="Ravi A."/>
            <person name="Getino M."/>
            <person name="Pursley I."/>
            <person name="Horton D.L."/>
            <person name="Alikhan N.F."/>
            <person name="Baker D."/>
            <person name="Gharbi K."/>
            <person name="Hall N."/>
            <person name="Watson M."/>
            <person name="Adriaenssens E.M."/>
            <person name="Foster-Nyarko E."/>
            <person name="Jarju S."/>
            <person name="Secka A."/>
            <person name="Antonio M."/>
            <person name="Oren A."/>
            <person name="Chaudhuri R.R."/>
            <person name="La Ragione R."/>
            <person name="Hildebrand F."/>
            <person name="Pallen M.J."/>
        </authorList>
    </citation>
    <scope>NUCLEOTIDE SEQUENCE</scope>
    <source>
        <strain evidence="6">378</strain>
    </source>
</reference>
<comment type="similarity">
    <text evidence="1 5">Belongs to the universal ribosomal protein uL29 family.</text>
</comment>
<dbReference type="GO" id="GO:0003735">
    <property type="term" value="F:structural constituent of ribosome"/>
    <property type="evidence" value="ECO:0007669"/>
    <property type="project" value="InterPro"/>
</dbReference>
<reference evidence="6" key="2">
    <citation type="submission" date="2021-04" db="EMBL/GenBank/DDBJ databases">
        <authorList>
            <person name="Gilroy R."/>
        </authorList>
    </citation>
    <scope>NUCLEOTIDE SEQUENCE</scope>
    <source>
        <strain evidence="6">378</strain>
    </source>
</reference>
<evidence type="ECO:0000256" key="2">
    <source>
        <dbReference type="ARBA" id="ARBA00022980"/>
    </source>
</evidence>
<dbReference type="PANTHER" id="PTHR10916:SF0">
    <property type="entry name" value="LARGE RIBOSOMAL SUBUNIT PROTEIN UL29C"/>
    <property type="match status" value="1"/>
</dbReference>
<keyword evidence="2 5" id="KW-0689">Ribosomal protein</keyword>